<dbReference type="Pfam" id="PF08402">
    <property type="entry name" value="TOBE_2"/>
    <property type="match status" value="1"/>
</dbReference>
<dbReference type="InterPro" id="IPR050093">
    <property type="entry name" value="ABC_SmlMolc_Importer"/>
</dbReference>
<dbReference type="InterPro" id="IPR003593">
    <property type="entry name" value="AAA+_ATPase"/>
</dbReference>
<dbReference type="RefSeq" id="WP_249772241.1">
    <property type="nucleotide sequence ID" value="NZ_CP097332.1"/>
</dbReference>
<keyword evidence="6" id="KW-1185">Reference proteome</keyword>
<evidence type="ECO:0000313" key="6">
    <source>
        <dbReference type="Proteomes" id="UP001056336"/>
    </source>
</evidence>
<dbReference type="InterPro" id="IPR008995">
    <property type="entry name" value="Mo/tungstate-bd_C_term_dom"/>
</dbReference>
<dbReference type="PROSITE" id="PS50893">
    <property type="entry name" value="ABC_TRANSPORTER_2"/>
    <property type="match status" value="1"/>
</dbReference>
<keyword evidence="2" id="KW-0547">Nucleotide-binding</keyword>
<reference evidence="5" key="1">
    <citation type="journal article" date="2018" name="Int. J. Syst. Evol. Microbiol.">
        <title>Jatrophihabitans telluris sp. nov., isolated from sediment soil of lava forest wetlands and the emended description of the genus Jatrophihabitans.</title>
        <authorList>
            <person name="Lee K.C."/>
            <person name="Suh M.K."/>
            <person name="Eom M.K."/>
            <person name="Kim K.K."/>
            <person name="Kim J.S."/>
            <person name="Kim D.S."/>
            <person name="Ko S.H."/>
            <person name="Shin Y.K."/>
            <person name="Lee J.S."/>
        </authorList>
    </citation>
    <scope>NUCLEOTIDE SEQUENCE</scope>
    <source>
        <strain evidence="5">N237</strain>
    </source>
</reference>
<dbReference type="GO" id="GO:0005524">
    <property type="term" value="F:ATP binding"/>
    <property type="evidence" value="ECO:0007669"/>
    <property type="project" value="UniProtKB-KW"/>
</dbReference>
<dbReference type="Gene3D" id="2.40.50.100">
    <property type="match status" value="1"/>
</dbReference>
<dbReference type="Proteomes" id="UP001056336">
    <property type="component" value="Chromosome"/>
</dbReference>
<dbReference type="InterPro" id="IPR003439">
    <property type="entry name" value="ABC_transporter-like_ATP-bd"/>
</dbReference>
<dbReference type="PANTHER" id="PTHR42781:SF4">
    <property type="entry name" value="SPERMIDINE_PUTRESCINE IMPORT ATP-BINDING PROTEIN POTA"/>
    <property type="match status" value="1"/>
</dbReference>
<proteinExistence type="predicted"/>
<evidence type="ECO:0000256" key="1">
    <source>
        <dbReference type="ARBA" id="ARBA00022448"/>
    </source>
</evidence>
<dbReference type="Gene3D" id="3.40.50.300">
    <property type="entry name" value="P-loop containing nucleotide triphosphate hydrolases"/>
    <property type="match status" value="1"/>
</dbReference>
<dbReference type="PROSITE" id="PS00211">
    <property type="entry name" value="ABC_TRANSPORTER_1"/>
    <property type="match status" value="1"/>
</dbReference>
<dbReference type="InterPro" id="IPR013611">
    <property type="entry name" value="Transp-assoc_OB_typ2"/>
</dbReference>
<evidence type="ECO:0000256" key="2">
    <source>
        <dbReference type="ARBA" id="ARBA00022741"/>
    </source>
</evidence>
<evidence type="ECO:0000313" key="5">
    <source>
        <dbReference type="EMBL" id="UQX88591.1"/>
    </source>
</evidence>
<reference evidence="5" key="2">
    <citation type="submission" date="2022-05" db="EMBL/GenBank/DDBJ databases">
        <authorList>
            <person name="Kim J.-S."/>
            <person name="Lee K."/>
            <person name="Suh M."/>
            <person name="Eom M."/>
            <person name="Kim J.-S."/>
            <person name="Kim D.-S."/>
            <person name="Ko S.-H."/>
            <person name="Shin Y."/>
            <person name="Lee J.-S."/>
        </authorList>
    </citation>
    <scope>NUCLEOTIDE SEQUENCE</scope>
    <source>
        <strain evidence="5">N237</strain>
    </source>
</reference>
<dbReference type="EMBL" id="CP097332">
    <property type="protein sequence ID" value="UQX88591.1"/>
    <property type="molecule type" value="Genomic_DNA"/>
</dbReference>
<evidence type="ECO:0000259" key="4">
    <source>
        <dbReference type="PROSITE" id="PS50893"/>
    </source>
</evidence>
<accession>A0ABY4R0D8</accession>
<protein>
    <submittedName>
        <fullName evidence="5">ABC transporter ATP-binding protein</fullName>
    </submittedName>
</protein>
<dbReference type="SMART" id="SM00382">
    <property type="entry name" value="AAA"/>
    <property type="match status" value="1"/>
</dbReference>
<dbReference type="Pfam" id="PF00005">
    <property type="entry name" value="ABC_tran"/>
    <property type="match status" value="1"/>
</dbReference>
<feature type="domain" description="ABC transporter" evidence="4">
    <location>
        <begin position="19"/>
        <end position="249"/>
    </location>
</feature>
<keyword evidence="1" id="KW-0813">Transport</keyword>
<sequence>MTADPIATEAIAPLSGNSVEYRGVCRTFGATRALDAFDLRIEPGELLALLGPSGCGKTTALRLLAGFDRPDAGEILVDGRDVTSVPVNRRRMGMVFQSYSLFPTMTATDNVVFGMRMLKLVSGRRPERARELLDLVGLSAHADKYPHQLSGGQQQRVALARALAVEPKVLLLDEPLSALDAKVRVQLRDEIRRLQLELGVTTVFVTHDQEEALSTADRVGVMRAGRLEQCASPQELYQRPATPFVAEFVGTMNHVPAVVAAPDSVRIGEQLLAVDGSTASVGSAVVALARPEAVLVEEAPDGEAVVVLTTFFGAVTRLRLRRTDGVELLADIASHRASRFPVGTPVAVTLLDRPVLLRQT</sequence>
<dbReference type="PANTHER" id="PTHR42781">
    <property type="entry name" value="SPERMIDINE/PUTRESCINE IMPORT ATP-BINDING PROTEIN POTA"/>
    <property type="match status" value="1"/>
</dbReference>
<dbReference type="InterPro" id="IPR017871">
    <property type="entry name" value="ABC_transporter-like_CS"/>
</dbReference>
<dbReference type="InterPro" id="IPR027417">
    <property type="entry name" value="P-loop_NTPase"/>
</dbReference>
<keyword evidence="3 5" id="KW-0067">ATP-binding</keyword>
<dbReference type="SUPFAM" id="SSF50331">
    <property type="entry name" value="MOP-like"/>
    <property type="match status" value="1"/>
</dbReference>
<name>A0ABY4R0D8_9ACTN</name>
<organism evidence="5 6">
    <name type="scientific">Jatrophihabitans telluris</name>
    <dbReference type="NCBI Taxonomy" id="2038343"/>
    <lineage>
        <taxon>Bacteria</taxon>
        <taxon>Bacillati</taxon>
        <taxon>Actinomycetota</taxon>
        <taxon>Actinomycetes</taxon>
        <taxon>Jatrophihabitantales</taxon>
        <taxon>Jatrophihabitantaceae</taxon>
        <taxon>Jatrophihabitans</taxon>
    </lineage>
</organism>
<evidence type="ECO:0000256" key="3">
    <source>
        <dbReference type="ARBA" id="ARBA00022840"/>
    </source>
</evidence>
<gene>
    <name evidence="5" type="ORF">M6D93_00990</name>
</gene>
<dbReference type="SUPFAM" id="SSF52540">
    <property type="entry name" value="P-loop containing nucleoside triphosphate hydrolases"/>
    <property type="match status" value="1"/>
</dbReference>